<keyword evidence="2" id="KW-1185">Reference proteome</keyword>
<accession>A0AA38HMA7</accession>
<evidence type="ECO:0000313" key="1">
    <source>
        <dbReference type="EMBL" id="KAJ3640350.1"/>
    </source>
</evidence>
<proteinExistence type="predicted"/>
<organism evidence="1 2">
    <name type="scientific">Zophobas morio</name>
    <dbReference type="NCBI Taxonomy" id="2755281"/>
    <lineage>
        <taxon>Eukaryota</taxon>
        <taxon>Metazoa</taxon>
        <taxon>Ecdysozoa</taxon>
        <taxon>Arthropoda</taxon>
        <taxon>Hexapoda</taxon>
        <taxon>Insecta</taxon>
        <taxon>Pterygota</taxon>
        <taxon>Neoptera</taxon>
        <taxon>Endopterygota</taxon>
        <taxon>Coleoptera</taxon>
        <taxon>Polyphaga</taxon>
        <taxon>Cucujiformia</taxon>
        <taxon>Tenebrionidae</taxon>
        <taxon>Zophobas</taxon>
    </lineage>
</organism>
<protein>
    <submittedName>
        <fullName evidence="1">Uncharacterized protein</fullName>
    </submittedName>
</protein>
<sequence>MKKAELLQKIGEQSFAFEDSYFIEFSKKPKIKIIETKAEYSKKWKKHKVYYKVILLKDRRGLPRVHQRFTRGFKDPGVEDEEEESSESDLSDIIMKKITAIREGLNEMIEIVKEKTNFKEGDLLNIVVNHNDLWSPISTGLSRTSEIDNLLNKIQSILTSNQDLDTYGCTFHVEVVNMSRGATNAKRLLNITEDSRTKKSITQIKNKDRLCCPRAVIVGLTYHTNIILGKEYNHNELKYIRMGRNLQSTLAQELCNQLGEYNNNSGDALMSEANYFTLDDIANIEKVLNIQIKVVAAECFNSIYSGPEKDIKIYLYCDVTPV</sequence>
<comment type="caution">
    <text evidence="1">The sequence shown here is derived from an EMBL/GenBank/DDBJ whole genome shotgun (WGS) entry which is preliminary data.</text>
</comment>
<evidence type="ECO:0000313" key="2">
    <source>
        <dbReference type="Proteomes" id="UP001168821"/>
    </source>
</evidence>
<name>A0AA38HMA7_9CUCU</name>
<dbReference type="PANTHER" id="PTHR33568:SF3">
    <property type="entry name" value="DNA-DIRECTED DNA POLYMERASE"/>
    <property type="match status" value="1"/>
</dbReference>
<reference evidence="1" key="1">
    <citation type="journal article" date="2023" name="G3 (Bethesda)">
        <title>Whole genome assemblies of Zophobas morio and Tenebrio molitor.</title>
        <authorList>
            <person name="Kaur S."/>
            <person name="Stinson S.A."/>
            <person name="diCenzo G.C."/>
        </authorList>
    </citation>
    <scope>NUCLEOTIDE SEQUENCE</scope>
    <source>
        <strain evidence="1">QUZm001</strain>
    </source>
</reference>
<dbReference type="EMBL" id="JALNTZ010000010">
    <property type="protein sequence ID" value="KAJ3640350.1"/>
    <property type="molecule type" value="Genomic_DNA"/>
</dbReference>
<dbReference type="PANTHER" id="PTHR33568">
    <property type="entry name" value="DNA POLYMERASE"/>
    <property type="match status" value="1"/>
</dbReference>
<dbReference type="Proteomes" id="UP001168821">
    <property type="component" value="Unassembled WGS sequence"/>
</dbReference>
<dbReference type="AlphaFoldDB" id="A0AA38HMA7"/>
<gene>
    <name evidence="1" type="ORF">Zmor_003654</name>
</gene>